<comment type="caution">
    <text evidence="2">The sequence shown here is derived from an EMBL/GenBank/DDBJ whole genome shotgun (WGS) entry which is preliminary data.</text>
</comment>
<dbReference type="Proteomes" id="UP000480804">
    <property type="component" value="Unassembled WGS sequence"/>
</dbReference>
<evidence type="ECO:0000313" key="2">
    <source>
        <dbReference type="EMBL" id="GGU89440.1"/>
    </source>
</evidence>
<reference evidence="2" key="1">
    <citation type="journal article" date="2014" name="Int. J. Syst. Evol. Microbiol.">
        <title>Complete genome sequence of Corynebacterium casei LMG S-19264T (=DSM 44701T), isolated from a smear-ripened cheese.</title>
        <authorList>
            <consortium name="US DOE Joint Genome Institute (JGI-PGF)"/>
            <person name="Walter F."/>
            <person name="Albersmeier A."/>
            <person name="Kalinowski J."/>
            <person name="Ruckert C."/>
        </authorList>
    </citation>
    <scope>NUCLEOTIDE SEQUENCE</scope>
    <source>
        <strain evidence="2">JCM 4136</strain>
    </source>
</reference>
<evidence type="ECO:0000313" key="1">
    <source>
        <dbReference type="EMBL" id="GFH77958.1"/>
    </source>
</evidence>
<name>A0A8H9HZX0_9ACTN</name>
<dbReference type="EMBL" id="BLLO01000017">
    <property type="protein sequence ID" value="GFH77958.1"/>
    <property type="molecule type" value="Genomic_DNA"/>
</dbReference>
<proteinExistence type="predicted"/>
<evidence type="ECO:0000313" key="3">
    <source>
        <dbReference type="Proteomes" id="UP000480804"/>
    </source>
</evidence>
<evidence type="ECO:0000313" key="4">
    <source>
        <dbReference type="Proteomes" id="UP000660975"/>
    </source>
</evidence>
<accession>A0A8H9HZX0</accession>
<gene>
    <name evidence="2" type="ORF">GCM10010227_50630</name>
    <name evidence="1" type="ORF">Sgou_26280</name>
</gene>
<reference evidence="1 3" key="2">
    <citation type="submission" date="2020-02" db="EMBL/GenBank/DDBJ databases">
        <title>Whole genome shotgun sequence of Streptomyces gougerotii NBRC 13043.</title>
        <authorList>
            <person name="Ichikawa N."/>
            <person name="Komaki H."/>
            <person name="Tamura T."/>
        </authorList>
    </citation>
    <scope>NUCLEOTIDE SEQUENCE [LARGE SCALE GENOMIC DNA]</scope>
    <source>
        <strain evidence="1 3">NBRC 13043</strain>
    </source>
</reference>
<dbReference type="Proteomes" id="UP000660975">
    <property type="component" value="Unassembled WGS sequence"/>
</dbReference>
<organism evidence="2 4">
    <name type="scientific">Streptomyces gougerotii</name>
    <dbReference type="NCBI Taxonomy" id="53448"/>
    <lineage>
        <taxon>Bacteria</taxon>
        <taxon>Bacillati</taxon>
        <taxon>Actinomycetota</taxon>
        <taxon>Actinomycetes</taxon>
        <taxon>Kitasatosporales</taxon>
        <taxon>Streptomycetaceae</taxon>
        <taxon>Streptomyces</taxon>
        <taxon>Streptomyces diastaticus group</taxon>
    </lineage>
</organism>
<reference evidence="2" key="3">
    <citation type="submission" date="2020-09" db="EMBL/GenBank/DDBJ databases">
        <authorList>
            <person name="Sun Q."/>
            <person name="Ohkuma M."/>
        </authorList>
    </citation>
    <scope>NUCLEOTIDE SEQUENCE</scope>
    <source>
        <strain evidence="2">JCM 4136</strain>
    </source>
</reference>
<dbReference type="AlphaFoldDB" id="A0A8H9HZX0"/>
<dbReference type="EMBL" id="BMSC01000021">
    <property type="protein sequence ID" value="GGU89440.1"/>
    <property type="molecule type" value="Genomic_DNA"/>
</dbReference>
<keyword evidence="3" id="KW-1185">Reference proteome</keyword>
<evidence type="ECO:0008006" key="5">
    <source>
        <dbReference type="Google" id="ProtNLM"/>
    </source>
</evidence>
<protein>
    <recommendedName>
        <fullName evidence="5">DUF4034 domain-containing protein</fullName>
    </recommendedName>
</protein>
<sequence>MISRVISIFALAAAGLGAASMVSWIRRSRKRAAFDPARHGLVPRAELDPGRAGPHRADPGRETVAEVVLAARRGEWKQAAAYVEAAGEDWDERWSRVELLRELAQEDDDWLQRWREARPESGDAATVRAGLLLHRAWSIRGGAYADQVSPADMATFRRMLPDAMKAAHEASGLAPDDPGPWVVMVTAARALDYDHGQFSRLFEELRARAPHHWAGHLQALQYWAPKWHGSQELMGRFAGDTLALAPPGSVLCGVYLHALDEAEAQRGRRGLPTTAEDKEMLLIVARGLATVPETDPRLPGLRHLLAYHLTRCGMYGAALPVFRAIGPWCGAEPWRKGGRDPVDAFDEARTTAALEVARNRG</sequence>